<name>A0A1H4EZ47_9BURK</name>
<dbReference type="CDD" id="cd17535">
    <property type="entry name" value="REC_NarL-like"/>
    <property type="match status" value="1"/>
</dbReference>
<dbReference type="PRINTS" id="PR00038">
    <property type="entry name" value="HTHLUXR"/>
</dbReference>
<dbReference type="RefSeq" id="WP_060090756.1">
    <property type="nucleotide sequence ID" value="NZ_FNRQ01000004.1"/>
</dbReference>
<dbReference type="PROSITE" id="PS50043">
    <property type="entry name" value="HTH_LUXR_2"/>
    <property type="match status" value="1"/>
</dbReference>
<dbReference type="PANTHER" id="PTHR43214">
    <property type="entry name" value="TWO-COMPONENT RESPONSE REGULATOR"/>
    <property type="match status" value="1"/>
</dbReference>
<dbReference type="InterPro" id="IPR039420">
    <property type="entry name" value="WalR-like"/>
</dbReference>
<proteinExistence type="predicted"/>
<dbReference type="GO" id="GO:0006355">
    <property type="term" value="P:regulation of DNA-templated transcription"/>
    <property type="evidence" value="ECO:0007669"/>
    <property type="project" value="InterPro"/>
</dbReference>
<dbReference type="Gene3D" id="3.40.50.2300">
    <property type="match status" value="1"/>
</dbReference>
<dbReference type="AlphaFoldDB" id="A0A1H4EZ47"/>
<sequence>MTKVAISDAHGVMREGLRALLCSTGEFEFAGEAADGASTLALARATDAALLTLGLSMPGLHGLDLIPLIKIENPSLRILVVTMHPEQAYAVRAFKAGASGYVTKDTPGKDFIAAARKVASGGIYVSLMMADQIAHGFAEVDSSFPHQRLSAREFQILLLIAAGESIAVIAGKLGLSAKTVSTHRTNILEKSGLANDAALVRYAVRHDLLEDDGAELL</sequence>
<feature type="domain" description="Response regulatory" evidence="5">
    <location>
        <begin position="3"/>
        <end position="119"/>
    </location>
</feature>
<dbReference type="SUPFAM" id="SSF52172">
    <property type="entry name" value="CheY-like"/>
    <property type="match status" value="1"/>
</dbReference>
<dbReference type="Proteomes" id="UP000198638">
    <property type="component" value="Unassembled WGS sequence"/>
</dbReference>
<evidence type="ECO:0000256" key="1">
    <source>
        <dbReference type="ARBA" id="ARBA00022553"/>
    </source>
</evidence>
<evidence type="ECO:0000313" key="6">
    <source>
        <dbReference type="EMBL" id="SEA90314.1"/>
    </source>
</evidence>
<gene>
    <name evidence="6" type="ORF">SAMN05192564_1045</name>
</gene>
<dbReference type="Pfam" id="PF00072">
    <property type="entry name" value="Response_reg"/>
    <property type="match status" value="1"/>
</dbReference>
<keyword evidence="1" id="KW-0597">Phosphoprotein</keyword>
<dbReference type="STRING" id="83784.SAMN05192564_1045"/>
<evidence type="ECO:0000259" key="4">
    <source>
        <dbReference type="PROSITE" id="PS50043"/>
    </source>
</evidence>
<dbReference type="InterPro" id="IPR001789">
    <property type="entry name" value="Sig_transdc_resp-reg_receiver"/>
</dbReference>
<dbReference type="GO" id="GO:0000160">
    <property type="term" value="P:phosphorelay signal transduction system"/>
    <property type="evidence" value="ECO:0007669"/>
    <property type="project" value="InterPro"/>
</dbReference>
<dbReference type="InterPro" id="IPR011006">
    <property type="entry name" value="CheY-like_superfamily"/>
</dbReference>
<comment type="caution">
    <text evidence="3">Lacks conserved residue(s) required for the propagation of feature annotation.</text>
</comment>
<dbReference type="InterPro" id="IPR058245">
    <property type="entry name" value="NreC/VraR/RcsB-like_REC"/>
</dbReference>
<dbReference type="GO" id="GO:0003677">
    <property type="term" value="F:DNA binding"/>
    <property type="evidence" value="ECO:0007669"/>
    <property type="project" value="UniProtKB-KW"/>
</dbReference>
<keyword evidence="7" id="KW-1185">Reference proteome</keyword>
<feature type="domain" description="HTH luxR-type" evidence="4">
    <location>
        <begin position="142"/>
        <end position="207"/>
    </location>
</feature>
<dbReference type="InterPro" id="IPR000792">
    <property type="entry name" value="Tscrpt_reg_LuxR_C"/>
</dbReference>
<dbReference type="EMBL" id="FNRQ01000004">
    <property type="protein sequence ID" value="SEA90314.1"/>
    <property type="molecule type" value="Genomic_DNA"/>
</dbReference>
<accession>A0A1H4EZ47</accession>
<dbReference type="PROSITE" id="PS50110">
    <property type="entry name" value="RESPONSE_REGULATORY"/>
    <property type="match status" value="1"/>
</dbReference>
<dbReference type="SUPFAM" id="SSF46894">
    <property type="entry name" value="C-terminal effector domain of the bipartite response regulators"/>
    <property type="match status" value="1"/>
</dbReference>
<organism evidence="6 7">
    <name type="scientific">Paraburkholderia sartisoli</name>
    <dbReference type="NCBI Taxonomy" id="83784"/>
    <lineage>
        <taxon>Bacteria</taxon>
        <taxon>Pseudomonadati</taxon>
        <taxon>Pseudomonadota</taxon>
        <taxon>Betaproteobacteria</taxon>
        <taxon>Burkholderiales</taxon>
        <taxon>Burkholderiaceae</taxon>
        <taxon>Paraburkholderia</taxon>
    </lineage>
</organism>
<protein>
    <submittedName>
        <fullName evidence="6">DNA-binding response regulator, NarL/FixJ family, contains REC and HTH domains</fullName>
    </submittedName>
</protein>
<dbReference type="CDD" id="cd06170">
    <property type="entry name" value="LuxR_C_like"/>
    <property type="match status" value="1"/>
</dbReference>
<dbReference type="Pfam" id="PF00196">
    <property type="entry name" value="GerE"/>
    <property type="match status" value="1"/>
</dbReference>
<dbReference type="PANTHER" id="PTHR43214:SF43">
    <property type="entry name" value="TWO-COMPONENT RESPONSE REGULATOR"/>
    <property type="match status" value="1"/>
</dbReference>
<evidence type="ECO:0000256" key="3">
    <source>
        <dbReference type="PROSITE-ProRule" id="PRU00169"/>
    </source>
</evidence>
<dbReference type="SMART" id="SM00421">
    <property type="entry name" value="HTH_LUXR"/>
    <property type="match status" value="1"/>
</dbReference>
<dbReference type="SMART" id="SM00448">
    <property type="entry name" value="REC"/>
    <property type="match status" value="1"/>
</dbReference>
<evidence type="ECO:0000256" key="2">
    <source>
        <dbReference type="ARBA" id="ARBA00023125"/>
    </source>
</evidence>
<evidence type="ECO:0000259" key="5">
    <source>
        <dbReference type="PROSITE" id="PS50110"/>
    </source>
</evidence>
<keyword evidence="2 6" id="KW-0238">DNA-binding</keyword>
<evidence type="ECO:0000313" key="7">
    <source>
        <dbReference type="Proteomes" id="UP000198638"/>
    </source>
</evidence>
<dbReference type="OrthoDB" id="9816469at2"/>
<dbReference type="InterPro" id="IPR016032">
    <property type="entry name" value="Sig_transdc_resp-reg_C-effctor"/>
</dbReference>
<reference evidence="7" key="1">
    <citation type="submission" date="2016-10" db="EMBL/GenBank/DDBJ databases">
        <authorList>
            <person name="Varghese N."/>
            <person name="Submissions S."/>
        </authorList>
    </citation>
    <scope>NUCLEOTIDE SEQUENCE [LARGE SCALE GENOMIC DNA]</scope>
    <source>
        <strain evidence="7">LMG 24000</strain>
    </source>
</reference>